<dbReference type="EMBL" id="ML120384">
    <property type="protein sequence ID" value="RPA99916.1"/>
    <property type="molecule type" value="Genomic_DNA"/>
</dbReference>
<dbReference type="Pfam" id="PF03184">
    <property type="entry name" value="DDE_1"/>
    <property type="match status" value="1"/>
</dbReference>
<keyword evidence="3" id="KW-1185">Reference proteome</keyword>
<dbReference type="AlphaFoldDB" id="A0A3N4JP14"/>
<reference evidence="2 3" key="1">
    <citation type="journal article" date="2018" name="Nat. Ecol. Evol.">
        <title>Pezizomycetes genomes reveal the molecular basis of ectomycorrhizal truffle lifestyle.</title>
        <authorList>
            <person name="Murat C."/>
            <person name="Payen T."/>
            <person name="Noel B."/>
            <person name="Kuo A."/>
            <person name="Morin E."/>
            <person name="Chen J."/>
            <person name="Kohler A."/>
            <person name="Krizsan K."/>
            <person name="Balestrini R."/>
            <person name="Da Silva C."/>
            <person name="Montanini B."/>
            <person name="Hainaut M."/>
            <person name="Levati E."/>
            <person name="Barry K.W."/>
            <person name="Belfiori B."/>
            <person name="Cichocki N."/>
            <person name="Clum A."/>
            <person name="Dockter R.B."/>
            <person name="Fauchery L."/>
            <person name="Guy J."/>
            <person name="Iotti M."/>
            <person name="Le Tacon F."/>
            <person name="Lindquist E.A."/>
            <person name="Lipzen A."/>
            <person name="Malagnac F."/>
            <person name="Mello A."/>
            <person name="Molinier V."/>
            <person name="Miyauchi S."/>
            <person name="Poulain J."/>
            <person name="Riccioni C."/>
            <person name="Rubini A."/>
            <person name="Sitrit Y."/>
            <person name="Splivallo R."/>
            <person name="Traeger S."/>
            <person name="Wang M."/>
            <person name="Zifcakova L."/>
            <person name="Wipf D."/>
            <person name="Zambonelli A."/>
            <person name="Paolocci F."/>
            <person name="Nowrousian M."/>
            <person name="Ottonello S."/>
            <person name="Baldrian P."/>
            <person name="Spatafora J.W."/>
            <person name="Henrissat B."/>
            <person name="Nagy L.G."/>
            <person name="Aury J.M."/>
            <person name="Wincker P."/>
            <person name="Grigoriev I.V."/>
            <person name="Bonfante P."/>
            <person name="Martin F.M."/>
        </authorList>
    </citation>
    <scope>NUCLEOTIDE SEQUENCE [LARGE SCALE GENOMIC DNA]</scope>
    <source>
        <strain evidence="2 3">120613-1</strain>
    </source>
</reference>
<feature type="domain" description="DDE-1" evidence="1">
    <location>
        <begin position="2"/>
        <end position="113"/>
    </location>
</feature>
<dbReference type="Proteomes" id="UP000276215">
    <property type="component" value="Unassembled WGS sequence"/>
</dbReference>
<evidence type="ECO:0000313" key="2">
    <source>
        <dbReference type="EMBL" id="RPA99916.1"/>
    </source>
</evidence>
<organism evidence="2 3">
    <name type="scientific">Choiromyces venosus 120613-1</name>
    <dbReference type="NCBI Taxonomy" id="1336337"/>
    <lineage>
        <taxon>Eukaryota</taxon>
        <taxon>Fungi</taxon>
        <taxon>Dikarya</taxon>
        <taxon>Ascomycota</taxon>
        <taxon>Pezizomycotina</taxon>
        <taxon>Pezizomycetes</taxon>
        <taxon>Pezizales</taxon>
        <taxon>Tuberaceae</taxon>
        <taxon>Choiromyces</taxon>
    </lineage>
</organism>
<dbReference type="GO" id="GO:0003676">
    <property type="term" value="F:nucleic acid binding"/>
    <property type="evidence" value="ECO:0007669"/>
    <property type="project" value="InterPro"/>
</dbReference>
<sequence length="322" mass="36109">MKWLGYFDLYLAQRQISAYRLLLLDGYGSHCTREFIEYCDNAKIIPFCLPPHSSHLLQPLNVVVFQPYKHYHSQAVEAATRTGSTDFDKVEFLTAIDSIWQQTFKPMTICSAFCATGLVPYNPSVVLAQLCKAQESTSPLTLLSHSTLIQPSVQVQAQAQTPLTTHSLKQQGDDLQQLATNLNLSLIFQENLKLVLKGGMVQAISEEQAVADLGNSKAAEKAQAARQKSQRTVQKGGVLYTHQAQNIVQQKEAVELQKAEIALRCAQSAMTKAQSAERKPLLTEAKEFWKKMGTLHTSRKKLMRALCVEVRKVGRNRRRHVK</sequence>
<protein>
    <submittedName>
        <fullName evidence="2">DDE-domain-containing protein</fullName>
    </submittedName>
</protein>
<dbReference type="OrthoDB" id="5429860at2759"/>
<evidence type="ECO:0000313" key="3">
    <source>
        <dbReference type="Proteomes" id="UP000276215"/>
    </source>
</evidence>
<name>A0A3N4JP14_9PEZI</name>
<evidence type="ECO:0000259" key="1">
    <source>
        <dbReference type="Pfam" id="PF03184"/>
    </source>
</evidence>
<proteinExistence type="predicted"/>
<dbReference type="InterPro" id="IPR004875">
    <property type="entry name" value="DDE_SF_endonuclease_dom"/>
</dbReference>
<gene>
    <name evidence="2" type="ORF">L873DRAFT_1766928</name>
</gene>
<accession>A0A3N4JP14</accession>